<gene>
    <name evidence="1" type="ORF">EYF80_018579</name>
</gene>
<evidence type="ECO:0000313" key="2">
    <source>
        <dbReference type="Proteomes" id="UP000314294"/>
    </source>
</evidence>
<proteinExistence type="predicted"/>
<dbReference type="EMBL" id="SRLO01000153">
    <property type="protein sequence ID" value="TNN71231.1"/>
    <property type="molecule type" value="Genomic_DNA"/>
</dbReference>
<reference evidence="1 2" key="1">
    <citation type="submission" date="2019-03" db="EMBL/GenBank/DDBJ databases">
        <title>First draft genome of Liparis tanakae, snailfish: a comprehensive survey of snailfish specific genes.</title>
        <authorList>
            <person name="Kim W."/>
            <person name="Song I."/>
            <person name="Jeong J.-H."/>
            <person name="Kim D."/>
            <person name="Kim S."/>
            <person name="Ryu S."/>
            <person name="Song J.Y."/>
            <person name="Lee S.K."/>
        </authorList>
    </citation>
    <scope>NUCLEOTIDE SEQUENCE [LARGE SCALE GENOMIC DNA]</scope>
    <source>
        <tissue evidence="1">Muscle</tissue>
    </source>
</reference>
<sequence>MSLPLYQRIKPKTGAQGLTLLSTASQLEQKFPVGALSRDTGVLYVNSREPSHNRSTYYLPGIKCRHIDEQLGNRVERLAARYTQELEETKTEH</sequence>
<accession>A0A4Z2I092</accession>
<keyword evidence="2" id="KW-1185">Reference proteome</keyword>
<dbReference type="AlphaFoldDB" id="A0A4Z2I092"/>
<comment type="caution">
    <text evidence="1">The sequence shown here is derived from an EMBL/GenBank/DDBJ whole genome shotgun (WGS) entry which is preliminary data.</text>
</comment>
<dbReference type="Proteomes" id="UP000314294">
    <property type="component" value="Unassembled WGS sequence"/>
</dbReference>
<protein>
    <submittedName>
        <fullName evidence="1">Uncharacterized protein</fullName>
    </submittedName>
</protein>
<name>A0A4Z2I092_9TELE</name>
<organism evidence="1 2">
    <name type="scientific">Liparis tanakae</name>
    <name type="common">Tanaka's snailfish</name>
    <dbReference type="NCBI Taxonomy" id="230148"/>
    <lineage>
        <taxon>Eukaryota</taxon>
        <taxon>Metazoa</taxon>
        <taxon>Chordata</taxon>
        <taxon>Craniata</taxon>
        <taxon>Vertebrata</taxon>
        <taxon>Euteleostomi</taxon>
        <taxon>Actinopterygii</taxon>
        <taxon>Neopterygii</taxon>
        <taxon>Teleostei</taxon>
        <taxon>Neoteleostei</taxon>
        <taxon>Acanthomorphata</taxon>
        <taxon>Eupercaria</taxon>
        <taxon>Perciformes</taxon>
        <taxon>Cottioidei</taxon>
        <taxon>Cottales</taxon>
        <taxon>Liparidae</taxon>
        <taxon>Liparis</taxon>
    </lineage>
</organism>
<evidence type="ECO:0000313" key="1">
    <source>
        <dbReference type="EMBL" id="TNN71231.1"/>
    </source>
</evidence>